<sequence>MSKAIPLVLAFTPNYFIPAATCLYSILKNSSEAEKFHVICLLTEELPLRMIEKLKRLTGDRIQYSFINLTGKLQDIYIDERYTVAASYRLLLPDLLPEYDQALYIDCDVIVRNNLAKLYNEIDLKDNYLAAVYEASLDFQIPYLNSIGSKPGEYINSGFLIMNLKQLRQDGMVAQFLKAAKADGLQFPDQDVLNQLCKGRILALPPYYNSIRTFFLPQYKKYFLKYYSEEDWKSVQEHGTIHYTGAKPWNNFTVKFKEWWDYYEQLPSEIKTEWTVNKKIHVLYKIYYTRIGNFLISTSQKLYRKLKRNTESSQV</sequence>
<keyword evidence="3" id="KW-0479">Metal-binding</keyword>
<evidence type="ECO:0000256" key="2">
    <source>
        <dbReference type="ARBA" id="ARBA00022679"/>
    </source>
</evidence>
<comment type="caution">
    <text evidence="4">The sequence shown here is derived from an EMBL/GenBank/DDBJ whole genome shotgun (WGS) entry which is preliminary data.</text>
</comment>
<protein>
    <submittedName>
        <fullName evidence="4">Stress protein</fullName>
    </submittedName>
</protein>
<dbReference type="Pfam" id="PF01501">
    <property type="entry name" value="Glyco_transf_8"/>
    <property type="match status" value="1"/>
</dbReference>
<dbReference type="GO" id="GO:0046872">
    <property type="term" value="F:metal ion binding"/>
    <property type="evidence" value="ECO:0007669"/>
    <property type="project" value="UniProtKB-KW"/>
</dbReference>
<keyword evidence="2" id="KW-0808">Transferase</keyword>
<evidence type="ECO:0000313" key="5">
    <source>
        <dbReference type="Proteomes" id="UP000188947"/>
    </source>
</evidence>
<dbReference type="Proteomes" id="UP000188947">
    <property type="component" value="Unassembled WGS sequence"/>
</dbReference>
<gene>
    <name evidence="4" type="ORF">BMF97_15215</name>
</gene>
<evidence type="ECO:0000313" key="4">
    <source>
        <dbReference type="EMBL" id="OOH93773.1"/>
    </source>
</evidence>
<dbReference type="Gene3D" id="3.90.550.10">
    <property type="entry name" value="Spore Coat Polysaccharide Biosynthesis Protein SpsA, Chain A"/>
    <property type="match status" value="1"/>
</dbReference>
<dbReference type="STRING" id="238.BBD35_08525"/>
<dbReference type="CDD" id="cd04194">
    <property type="entry name" value="GT8_A4GalT_like"/>
    <property type="match status" value="1"/>
</dbReference>
<name>A0A1T3FIB2_ELIME</name>
<keyword evidence="1" id="KW-0328">Glycosyltransferase</keyword>
<dbReference type="SUPFAM" id="SSF53448">
    <property type="entry name" value="Nucleotide-diphospho-sugar transferases"/>
    <property type="match status" value="1"/>
</dbReference>
<dbReference type="PANTHER" id="PTHR13778">
    <property type="entry name" value="GLYCOSYLTRANSFERASE 8 DOMAIN-CONTAINING PROTEIN"/>
    <property type="match status" value="1"/>
</dbReference>
<dbReference type="AlphaFoldDB" id="A0A1T3FIB2"/>
<organism evidence="4 5">
    <name type="scientific">Elizabethkingia meningoseptica</name>
    <name type="common">Chryseobacterium meningosepticum</name>
    <dbReference type="NCBI Taxonomy" id="238"/>
    <lineage>
        <taxon>Bacteria</taxon>
        <taxon>Pseudomonadati</taxon>
        <taxon>Bacteroidota</taxon>
        <taxon>Flavobacteriia</taxon>
        <taxon>Flavobacteriales</taxon>
        <taxon>Weeksellaceae</taxon>
        <taxon>Elizabethkingia</taxon>
    </lineage>
</organism>
<dbReference type="InterPro" id="IPR002495">
    <property type="entry name" value="Glyco_trans_8"/>
</dbReference>
<dbReference type="InterPro" id="IPR050748">
    <property type="entry name" value="Glycosyltrans_8_dom-fam"/>
</dbReference>
<keyword evidence="5" id="KW-1185">Reference proteome</keyword>
<proteinExistence type="predicted"/>
<dbReference type="RefSeq" id="WP_070904231.1">
    <property type="nucleotide sequence ID" value="NZ_CP016378.1"/>
</dbReference>
<evidence type="ECO:0000256" key="1">
    <source>
        <dbReference type="ARBA" id="ARBA00022676"/>
    </source>
</evidence>
<dbReference type="OrthoDB" id="695971at2"/>
<dbReference type="EMBL" id="MPOG01000016">
    <property type="protein sequence ID" value="OOH93773.1"/>
    <property type="molecule type" value="Genomic_DNA"/>
</dbReference>
<dbReference type="GO" id="GO:0016757">
    <property type="term" value="F:glycosyltransferase activity"/>
    <property type="evidence" value="ECO:0007669"/>
    <property type="project" value="UniProtKB-KW"/>
</dbReference>
<dbReference type="InterPro" id="IPR029044">
    <property type="entry name" value="Nucleotide-diphossugar_trans"/>
</dbReference>
<evidence type="ECO:0000256" key="3">
    <source>
        <dbReference type="ARBA" id="ARBA00022723"/>
    </source>
</evidence>
<dbReference type="PANTHER" id="PTHR13778:SF47">
    <property type="entry name" value="LIPOPOLYSACCHARIDE 1,3-GALACTOSYLTRANSFERASE"/>
    <property type="match status" value="1"/>
</dbReference>
<reference evidence="4 5" key="1">
    <citation type="submission" date="2016-11" db="EMBL/GenBank/DDBJ databases">
        <title>Genome sequence and comparative genomic analysis of clinical strain Elizabethkingia meningoseptica 61421 PRCM.</title>
        <authorList>
            <person name="Wang M."/>
            <person name="Hu S."/>
            <person name="Cao L."/>
            <person name="Jiang T."/>
            <person name="Zhou Y."/>
            <person name="Ming D."/>
        </authorList>
    </citation>
    <scope>NUCLEOTIDE SEQUENCE [LARGE SCALE GENOMIC DNA]</scope>
    <source>
        <strain evidence="4 5">61421 PRCM</strain>
    </source>
</reference>
<accession>A0A1T3FIB2</accession>